<evidence type="ECO:0000256" key="7">
    <source>
        <dbReference type="SAM" id="Phobius"/>
    </source>
</evidence>
<keyword evidence="9" id="KW-0449">Lipoprotein</keyword>
<protein>
    <submittedName>
        <fullName evidence="9">Lipoprotein-releasing system permease protein</fullName>
    </submittedName>
</protein>
<evidence type="ECO:0000313" key="10">
    <source>
        <dbReference type="Proteomes" id="UP000199312"/>
    </source>
</evidence>
<gene>
    <name evidence="9" type="ORF">SAMN04488006_1493</name>
</gene>
<dbReference type="GO" id="GO:0044874">
    <property type="term" value="P:lipoprotein localization to outer membrane"/>
    <property type="evidence" value="ECO:0007669"/>
    <property type="project" value="TreeGrafter"/>
</dbReference>
<evidence type="ECO:0000313" key="9">
    <source>
        <dbReference type="EMBL" id="SFS47525.1"/>
    </source>
</evidence>
<keyword evidence="3" id="KW-1003">Cell membrane</keyword>
<dbReference type="PANTHER" id="PTHR30489">
    <property type="entry name" value="LIPOPROTEIN-RELEASING SYSTEM TRANSMEMBRANE PROTEIN LOLE"/>
    <property type="match status" value="1"/>
</dbReference>
<feature type="domain" description="ABC3 transporter permease C-terminal" evidence="8">
    <location>
        <begin position="278"/>
        <end position="395"/>
    </location>
</feature>
<reference evidence="10" key="1">
    <citation type="submission" date="2016-10" db="EMBL/GenBank/DDBJ databases">
        <authorList>
            <person name="Varghese N."/>
            <person name="Submissions S."/>
        </authorList>
    </citation>
    <scope>NUCLEOTIDE SEQUENCE [LARGE SCALE GENOMIC DNA]</scope>
    <source>
        <strain evidence="10">DSM 24450</strain>
    </source>
</reference>
<dbReference type="AlphaFoldDB" id="A0A1I6Q5B9"/>
<name>A0A1I6Q5B9_9FLAO</name>
<keyword evidence="4 7" id="KW-0812">Transmembrane</keyword>
<dbReference type="Proteomes" id="UP000199312">
    <property type="component" value="Unassembled WGS sequence"/>
</dbReference>
<dbReference type="PANTHER" id="PTHR30489:SF0">
    <property type="entry name" value="LIPOPROTEIN-RELEASING SYSTEM TRANSMEMBRANE PROTEIN LOLE"/>
    <property type="match status" value="1"/>
</dbReference>
<comment type="subcellular location">
    <subcellularLocation>
        <location evidence="1">Cell membrane</location>
        <topology evidence="1">Multi-pass membrane protein</topology>
    </subcellularLocation>
</comment>
<dbReference type="RefSeq" id="WP_090224378.1">
    <property type="nucleotide sequence ID" value="NZ_FOZP01000003.1"/>
</dbReference>
<feature type="transmembrane region" description="Helical" evidence="7">
    <location>
        <begin position="277"/>
        <end position="301"/>
    </location>
</feature>
<organism evidence="9 10">
    <name type="scientific">Lutibacter maritimus</name>
    <dbReference type="NCBI Taxonomy" id="593133"/>
    <lineage>
        <taxon>Bacteria</taxon>
        <taxon>Pseudomonadati</taxon>
        <taxon>Bacteroidota</taxon>
        <taxon>Flavobacteriia</taxon>
        <taxon>Flavobacteriales</taxon>
        <taxon>Flavobacteriaceae</taxon>
        <taxon>Lutibacter</taxon>
    </lineage>
</organism>
<dbReference type="InterPro" id="IPR051447">
    <property type="entry name" value="Lipoprotein-release_system"/>
</dbReference>
<comment type="similarity">
    <text evidence="2">Belongs to the ABC-4 integral membrane protein family. LolC/E subfamily.</text>
</comment>
<keyword evidence="10" id="KW-1185">Reference proteome</keyword>
<dbReference type="STRING" id="593133.SAMN04488006_1493"/>
<evidence type="ECO:0000256" key="2">
    <source>
        <dbReference type="ARBA" id="ARBA00005236"/>
    </source>
</evidence>
<dbReference type="OrthoDB" id="1522724at2"/>
<feature type="transmembrane region" description="Helical" evidence="7">
    <location>
        <begin position="21"/>
        <end position="43"/>
    </location>
</feature>
<evidence type="ECO:0000259" key="8">
    <source>
        <dbReference type="Pfam" id="PF02687"/>
    </source>
</evidence>
<evidence type="ECO:0000256" key="5">
    <source>
        <dbReference type="ARBA" id="ARBA00022989"/>
    </source>
</evidence>
<evidence type="ECO:0000256" key="6">
    <source>
        <dbReference type="ARBA" id="ARBA00023136"/>
    </source>
</evidence>
<keyword evidence="5 7" id="KW-1133">Transmembrane helix</keyword>
<evidence type="ECO:0000256" key="1">
    <source>
        <dbReference type="ARBA" id="ARBA00004651"/>
    </source>
</evidence>
<evidence type="ECO:0000256" key="3">
    <source>
        <dbReference type="ARBA" id="ARBA00022475"/>
    </source>
</evidence>
<proteinExistence type="inferred from homology"/>
<feature type="transmembrane region" description="Helical" evidence="7">
    <location>
        <begin position="322"/>
        <end position="348"/>
    </location>
</feature>
<dbReference type="EMBL" id="FOZP01000003">
    <property type="protein sequence ID" value="SFS47525.1"/>
    <property type="molecule type" value="Genomic_DNA"/>
</dbReference>
<dbReference type="Pfam" id="PF02687">
    <property type="entry name" value="FtsX"/>
    <property type="match status" value="1"/>
</dbReference>
<feature type="transmembrane region" description="Helical" evidence="7">
    <location>
        <begin position="368"/>
        <end position="387"/>
    </location>
</feature>
<sequence>MNFPFYIAKRYLFSKSSNNTINIITFIAAIGVVIGTLALFIVLSGFSGLREFSIGFLNTSDPDIKITSEKGKSFLFDKSFQSKIEQQNGIASYSKVIEERAFFEFHEKTHIAYIKGVDINYTNVNSIDTTVYIGSWLNQEIPYGAVVGNGISAILSVGVFDYLEPLKVYVPKPGSGYITNPNNAFTEIHTQPIGIYALTDEIDKKFTFISLEVAQELVGYTPEQISAIELKVTNIEDRSAIINALKTTLGSDYKIETREQLNAVFYKMLNTENLASYLIFTLILIIALFNVIGAIIMMILDKRDNLKTLYNIGATIKDIKRVFILQGFLLSVVGLFIGLTLGILLVLLQKKYSLFMITPNLAYPVEFNYTNVLTVIITILVLGFLASKIASSRISIKLVE</sequence>
<accession>A0A1I6Q5B9</accession>
<evidence type="ECO:0000256" key="4">
    <source>
        <dbReference type="ARBA" id="ARBA00022692"/>
    </source>
</evidence>
<keyword evidence="6 7" id="KW-0472">Membrane</keyword>
<dbReference type="InterPro" id="IPR003838">
    <property type="entry name" value="ABC3_permease_C"/>
</dbReference>
<dbReference type="GO" id="GO:0098797">
    <property type="term" value="C:plasma membrane protein complex"/>
    <property type="evidence" value="ECO:0007669"/>
    <property type="project" value="TreeGrafter"/>
</dbReference>